<keyword evidence="2" id="KW-0547">Nucleotide-binding</keyword>
<dbReference type="AlphaFoldDB" id="A0A7W7MWC4"/>
<dbReference type="GO" id="GO:0022857">
    <property type="term" value="F:transmembrane transporter activity"/>
    <property type="evidence" value="ECO:0007669"/>
    <property type="project" value="TreeGrafter"/>
</dbReference>
<dbReference type="CDD" id="cd03255">
    <property type="entry name" value="ABC_MJ0796_LolCDE_FtsE"/>
    <property type="match status" value="1"/>
</dbReference>
<reference evidence="7 8" key="3">
    <citation type="submission" date="2020-08" db="EMBL/GenBank/DDBJ databases">
        <title>Sequencing the genomes of 1000 actinobacteria strains.</title>
        <authorList>
            <person name="Klenk H.-P."/>
        </authorList>
    </citation>
    <scope>NUCLEOTIDE SEQUENCE [LARGE SCALE GENOMIC DNA]</scope>
    <source>
        <strain evidence="7 8">DSM 44772</strain>
    </source>
</reference>
<keyword evidence="9" id="KW-1185">Reference proteome</keyword>
<evidence type="ECO:0000256" key="4">
    <source>
        <dbReference type="SAM" id="MobiDB-lite"/>
    </source>
</evidence>
<dbReference type="InterPro" id="IPR003439">
    <property type="entry name" value="ABC_transporter-like_ATP-bd"/>
</dbReference>
<protein>
    <submittedName>
        <fullName evidence="6">ABC transporter ATP-binding protein</fullName>
    </submittedName>
    <submittedName>
        <fullName evidence="7">Putative ABC transport system ATP-binding protein</fullName>
    </submittedName>
</protein>
<dbReference type="GO" id="GO:0005524">
    <property type="term" value="F:ATP binding"/>
    <property type="evidence" value="ECO:0007669"/>
    <property type="project" value="UniProtKB-KW"/>
</dbReference>
<evidence type="ECO:0000256" key="1">
    <source>
        <dbReference type="ARBA" id="ARBA00022448"/>
    </source>
</evidence>
<proteinExistence type="predicted"/>
<evidence type="ECO:0000256" key="2">
    <source>
        <dbReference type="ARBA" id="ARBA00022741"/>
    </source>
</evidence>
<reference evidence="6" key="1">
    <citation type="journal article" date="2014" name="Int. J. Syst. Evol. Microbiol.">
        <title>Complete genome of a new Firmicutes species belonging to the dominant human colonic microbiota ('Ruminococcus bicirculans') reveals two chromosomes and a selective capacity to utilize plant glucans.</title>
        <authorList>
            <consortium name="NISC Comparative Sequencing Program"/>
            <person name="Wegmann U."/>
            <person name="Louis P."/>
            <person name="Goesmann A."/>
            <person name="Henrissat B."/>
            <person name="Duncan S.H."/>
            <person name="Flint H.J."/>
        </authorList>
    </citation>
    <scope>NUCLEOTIDE SEQUENCE</scope>
    <source>
        <strain evidence="6">JCM 10667</strain>
    </source>
</reference>
<keyword evidence="3 7" id="KW-0067">ATP-binding</keyword>
<dbReference type="GO" id="GO:0016887">
    <property type="term" value="F:ATP hydrolysis activity"/>
    <property type="evidence" value="ECO:0007669"/>
    <property type="project" value="InterPro"/>
</dbReference>
<reference evidence="9" key="2">
    <citation type="journal article" date="2019" name="Int. J. Syst. Evol. Microbiol.">
        <title>The Global Catalogue of Microorganisms (GCM) 10K type strain sequencing project: providing services to taxonomists for standard genome sequencing and annotation.</title>
        <authorList>
            <consortium name="The Broad Institute Genomics Platform"/>
            <consortium name="The Broad Institute Genome Sequencing Center for Infectious Disease"/>
            <person name="Wu L."/>
            <person name="Ma J."/>
        </authorList>
    </citation>
    <scope>NUCLEOTIDE SEQUENCE [LARGE SCALE GENOMIC DNA]</scope>
    <source>
        <strain evidence="9">JCM 10667</strain>
    </source>
</reference>
<gene>
    <name evidence="7" type="ORF">F4557_002004</name>
    <name evidence="6" type="ORF">GCM10009546_26580</name>
</gene>
<evidence type="ECO:0000313" key="6">
    <source>
        <dbReference type="EMBL" id="GAA0563031.1"/>
    </source>
</evidence>
<comment type="caution">
    <text evidence="7">The sequence shown here is derived from an EMBL/GenBank/DDBJ whole genome shotgun (WGS) entry which is preliminary data.</text>
</comment>
<dbReference type="InterPro" id="IPR017871">
    <property type="entry name" value="ABC_transporter-like_CS"/>
</dbReference>
<dbReference type="InterPro" id="IPR015854">
    <property type="entry name" value="ABC_transpr_LolD-like"/>
</dbReference>
<dbReference type="InterPro" id="IPR017911">
    <property type="entry name" value="MacB-like_ATP-bd"/>
</dbReference>
<dbReference type="EMBL" id="BAAAHD010000023">
    <property type="protein sequence ID" value="GAA0563031.1"/>
    <property type="molecule type" value="Genomic_DNA"/>
</dbReference>
<dbReference type="EMBL" id="JACHMV010000001">
    <property type="protein sequence ID" value="MBB4773586.1"/>
    <property type="molecule type" value="Genomic_DNA"/>
</dbReference>
<feature type="region of interest" description="Disordered" evidence="4">
    <location>
        <begin position="1"/>
        <end position="27"/>
    </location>
</feature>
<dbReference type="PROSITE" id="PS00211">
    <property type="entry name" value="ABC_TRANSPORTER_1"/>
    <property type="match status" value="1"/>
</dbReference>
<dbReference type="PANTHER" id="PTHR24220:SF685">
    <property type="entry name" value="ABC TRANSPORTER RELATED"/>
    <property type="match status" value="1"/>
</dbReference>
<dbReference type="InterPro" id="IPR003593">
    <property type="entry name" value="AAA+_ATPase"/>
</dbReference>
<evidence type="ECO:0000259" key="5">
    <source>
        <dbReference type="PROSITE" id="PS50893"/>
    </source>
</evidence>
<evidence type="ECO:0000313" key="9">
    <source>
        <dbReference type="Proteomes" id="UP001501427"/>
    </source>
</evidence>
<dbReference type="Gene3D" id="3.40.50.300">
    <property type="entry name" value="P-loop containing nucleotide triphosphate hydrolases"/>
    <property type="match status" value="1"/>
</dbReference>
<dbReference type="Proteomes" id="UP000549343">
    <property type="component" value="Unassembled WGS sequence"/>
</dbReference>
<feature type="compositionally biased region" description="Basic and acidic residues" evidence="4">
    <location>
        <begin position="12"/>
        <end position="27"/>
    </location>
</feature>
<dbReference type="Pfam" id="PF00005">
    <property type="entry name" value="ABC_tran"/>
    <property type="match status" value="1"/>
</dbReference>
<dbReference type="SMART" id="SM00382">
    <property type="entry name" value="AAA"/>
    <property type="match status" value="1"/>
</dbReference>
<dbReference type="SUPFAM" id="SSF52540">
    <property type="entry name" value="P-loop containing nucleoside triphosphate hydrolases"/>
    <property type="match status" value="1"/>
</dbReference>
<organism evidence="7 8">
    <name type="scientific">Actinomadura livida</name>
    <dbReference type="NCBI Taxonomy" id="79909"/>
    <lineage>
        <taxon>Bacteria</taxon>
        <taxon>Bacillati</taxon>
        <taxon>Actinomycetota</taxon>
        <taxon>Actinomycetes</taxon>
        <taxon>Streptosporangiales</taxon>
        <taxon>Thermomonosporaceae</taxon>
        <taxon>Actinomadura</taxon>
    </lineage>
</organism>
<evidence type="ECO:0000313" key="7">
    <source>
        <dbReference type="EMBL" id="MBB4773586.1"/>
    </source>
</evidence>
<sequence length="249" mass="26327">MTSQAAPAPGPREGDTSTPDRRTPDHEGLVMTGVCLQHGDGSETVQALDDVDLAVRPGELAAIVGPSGAGKSSLLAVAGGLATPDRGTVTVAGIDITAVGARARAKLRREHIGFVFQSGNLIPALTALDQLRLPLRFRPRRARSGRDPMKLLADVGMADKAGRHPHRLSGGERQRVGIARALVTEPSVLLVDEPTAALDRARSHEIVRLLAREAGQHGVAAVMVTHDHDVLEHCDTVYEMVDGRLTALT</sequence>
<feature type="domain" description="ABC transporter" evidence="5">
    <location>
        <begin position="29"/>
        <end position="248"/>
    </location>
</feature>
<dbReference type="Proteomes" id="UP001501427">
    <property type="component" value="Unassembled WGS sequence"/>
</dbReference>
<evidence type="ECO:0000256" key="3">
    <source>
        <dbReference type="ARBA" id="ARBA00022840"/>
    </source>
</evidence>
<accession>A0A7W7MWC4</accession>
<name>A0A7W7MWC4_9ACTN</name>
<dbReference type="InterPro" id="IPR027417">
    <property type="entry name" value="P-loop_NTPase"/>
</dbReference>
<dbReference type="GO" id="GO:0005886">
    <property type="term" value="C:plasma membrane"/>
    <property type="evidence" value="ECO:0007669"/>
    <property type="project" value="TreeGrafter"/>
</dbReference>
<evidence type="ECO:0000313" key="8">
    <source>
        <dbReference type="Proteomes" id="UP000549343"/>
    </source>
</evidence>
<dbReference type="PROSITE" id="PS50893">
    <property type="entry name" value="ABC_TRANSPORTER_2"/>
    <property type="match status" value="1"/>
</dbReference>
<dbReference type="PANTHER" id="PTHR24220">
    <property type="entry name" value="IMPORT ATP-BINDING PROTEIN"/>
    <property type="match status" value="1"/>
</dbReference>
<reference evidence="6" key="4">
    <citation type="submission" date="2023-12" db="EMBL/GenBank/DDBJ databases">
        <authorList>
            <person name="Sun Q."/>
            <person name="Inoue M."/>
        </authorList>
    </citation>
    <scope>NUCLEOTIDE SEQUENCE</scope>
    <source>
        <strain evidence="6">JCM 10667</strain>
    </source>
</reference>
<keyword evidence="1" id="KW-0813">Transport</keyword>